<dbReference type="OrthoDB" id="9806208at2"/>
<evidence type="ECO:0000256" key="4">
    <source>
        <dbReference type="SAM" id="MobiDB-lite"/>
    </source>
</evidence>
<keyword evidence="1" id="KW-0805">Transcription regulation</keyword>
<proteinExistence type="predicted"/>
<dbReference type="Gene3D" id="1.10.10.60">
    <property type="entry name" value="Homeodomain-like"/>
    <property type="match status" value="2"/>
</dbReference>
<dbReference type="GO" id="GO:0043565">
    <property type="term" value="F:sequence-specific DNA binding"/>
    <property type="evidence" value="ECO:0007669"/>
    <property type="project" value="InterPro"/>
</dbReference>
<dbReference type="InterPro" id="IPR009057">
    <property type="entry name" value="Homeodomain-like_sf"/>
</dbReference>
<name>A0A6N8SQ78_9HYPH</name>
<evidence type="ECO:0000256" key="2">
    <source>
        <dbReference type="ARBA" id="ARBA00023125"/>
    </source>
</evidence>
<dbReference type="RefSeq" id="WP_160862845.1">
    <property type="nucleotide sequence ID" value="NZ_WUMK01000020.1"/>
</dbReference>
<gene>
    <name evidence="6" type="ORF">GR138_29660</name>
</gene>
<evidence type="ECO:0000313" key="7">
    <source>
        <dbReference type="Proteomes" id="UP000435802"/>
    </source>
</evidence>
<evidence type="ECO:0000256" key="3">
    <source>
        <dbReference type="ARBA" id="ARBA00023163"/>
    </source>
</evidence>
<dbReference type="SMART" id="SM00342">
    <property type="entry name" value="HTH_ARAC"/>
    <property type="match status" value="1"/>
</dbReference>
<dbReference type="AlphaFoldDB" id="A0A6N8SQ78"/>
<feature type="compositionally biased region" description="Polar residues" evidence="4">
    <location>
        <begin position="196"/>
        <end position="206"/>
    </location>
</feature>
<keyword evidence="2" id="KW-0238">DNA-binding</keyword>
<keyword evidence="7" id="KW-1185">Reference proteome</keyword>
<evidence type="ECO:0000256" key="1">
    <source>
        <dbReference type="ARBA" id="ARBA00023015"/>
    </source>
</evidence>
<evidence type="ECO:0000259" key="5">
    <source>
        <dbReference type="PROSITE" id="PS01124"/>
    </source>
</evidence>
<dbReference type="Proteomes" id="UP000435802">
    <property type="component" value="Unassembled WGS sequence"/>
</dbReference>
<organism evidence="6 7">
    <name type="scientific">Shinella kummerowiae</name>
    <dbReference type="NCBI Taxonomy" id="417745"/>
    <lineage>
        <taxon>Bacteria</taxon>
        <taxon>Pseudomonadati</taxon>
        <taxon>Pseudomonadota</taxon>
        <taxon>Alphaproteobacteria</taxon>
        <taxon>Hyphomicrobiales</taxon>
        <taxon>Rhizobiaceae</taxon>
        <taxon>Shinella</taxon>
    </lineage>
</organism>
<feature type="region of interest" description="Disordered" evidence="4">
    <location>
        <begin position="185"/>
        <end position="207"/>
    </location>
</feature>
<sequence length="298" mass="32130">MSFPGHELSCVGLCFGTPEAPSLTTVPIKAATFSVTSICKDLAEEEANDVRLPACDAYFLMLYLEDAGHADIRADGTCTPVRHYEQGSICLVDLDEGAAIRLHSRLNSLTFVLPKTLFEEAASLSPNTEMRRLACRRGKPDDVLANLGTALLALLTGGRTASPPALLRHMAVAICAHLLHQYGETPESDPAGDRPSSGSTAAQQVAGSDASPLYPIATGAGLAEEKFLADFKRATGLAPIQWLMRIRVERAKELMEEHTLSIEDIARQCGFSDLEQFNQVFAGETGMTPAAWSRKRVN</sequence>
<keyword evidence="3" id="KW-0804">Transcription</keyword>
<feature type="domain" description="HTH araC/xylS-type" evidence="5">
    <location>
        <begin position="216"/>
        <end position="295"/>
    </location>
</feature>
<evidence type="ECO:0000313" key="6">
    <source>
        <dbReference type="EMBL" id="MXN49366.1"/>
    </source>
</evidence>
<dbReference type="PROSITE" id="PS01124">
    <property type="entry name" value="HTH_ARAC_FAMILY_2"/>
    <property type="match status" value="1"/>
</dbReference>
<dbReference type="PANTHER" id="PTHR46796:SF14">
    <property type="entry name" value="TRANSCRIPTIONAL REGULATORY PROTEIN"/>
    <property type="match status" value="1"/>
</dbReference>
<accession>A0A6N8SQ78</accession>
<dbReference type="InterPro" id="IPR018060">
    <property type="entry name" value="HTH_AraC"/>
</dbReference>
<comment type="caution">
    <text evidence="6">The sequence shown here is derived from an EMBL/GenBank/DDBJ whole genome shotgun (WGS) entry which is preliminary data.</text>
</comment>
<dbReference type="GO" id="GO:0003700">
    <property type="term" value="F:DNA-binding transcription factor activity"/>
    <property type="evidence" value="ECO:0007669"/>
    <property type="project" value="InterPro"/>
</dbReference>
<dbReference type="Pfam" id="PF12833">
    <property type="entry name" value="HTH_18"/>
    <property type="match status" value="1"/>
</dbReference>
<dbReference type="SUPFAM" id="SSF46689">
    <property type="entry name" value="Homeodomain-like"/>
    <property type="match status" value="1"/>
</dbReference>
<reference evidence="6 7" key="1">
    <citation type="submission" date="2019-12" db="EMBL/GenBank/DDBJ databases">
        <title>Shinella kummerowiae sp. nov., a symbiotic bacterium isolated from root nodules of the herbal legume Kummerowia stipulacea.</title>
        <authorList>
            <person name="Gao J."/>
        </authorList>
    </citation>
    <scope>NUCLEOTIDE SEQUENCE [LARGE SCALE GENOMIC DNA]</scope>
    <source>
        <strain evidence="6 7">CCBAU 25048</strain>
    </source>
</reference>
<dbReference type="InterPro" id="IPR050204">
    <property type="entry name" value="AraC_XylS_family_regulators"/>
</dbReference>
<dbReference type="EMBL" id="WUMK01000020">
    <property type="protein sequence ID" value="MXN49366.1"/>
    <property type="molecule type" value="Genomic_DNA"/>
</dbReference>
<dbReference type="PANTHER" id="PTHR46796">
    <property type="entry name" value="HTH-TYPE TRANSCRIPTIONAL ACTIVATOR RHAS-RELATED"/>
    <property type="match status" value="1"/>
</dbReference>
<protein>
    <submittedName>
        <fullName evidence="6">Helix-turn-helix domain-containing protein</fullName>
    </submittedName>
</protein>